<dbReference type="RefSeq" id="WP_043873974.1">
    <property type="nucleotide sequence ID" value="NZ_CCVW01000002.1"/>
</dbReference>
<gene>
    <name evidence="4" type="ORF">BN59_01718</name>
</gene>
<dbReference type="Gene3D" id="3.90.640.20">
    <property type="entry name" value="Heat-shock cognate protein, ATPase"/>
    <property type="match status" value="1"/>
</dbReference>
<dbReference type="Pfam" id="PF11738">
    <property type="entry name" value="DUF3298"/>
    <property type="match status" value="1"/>
</dbReference>
<proteinExistence type="predicted"/>
<evidence type="ECO:0000313" key="5">
    <source>
        <dbReference type="Proteomes" id="UP000044071"/>
    </source>
</evidence>
<dbReference type="EMBL" id="CCSB01000002">
    <property type="protein sequence ID" value="CDZ77435.1"/>
    <property type="molecule type" value="Genomic_DNA"/>
</dbReference>
<evidence type="ECO:0000313" key="4">
    <source>
        <dbReference type="EMBL" id="CDZ77435.1"/>
    </source>
</evidence>
<dbReference type="OrthoDB" id="5637at2"/>
<dbReference type="InterPro" id="IPR025303">
    <property type="entry name" value="PdaC"/>
</dbReference>
<feature type="chain" id="PRO_5009743982" description="Endo-1,4-beta-xylanase-like protein" evidence="1">
    <location>
        <begin position="21"/>
        <end position="224"/>
    </location>
</feature>
<keyword evidence="5" id="KW-1185">Reference proteome</keyword>
<dbReference type="Gene3D" id="3.30.565.40">
    <property type="entry name" value="Fervidobacterium nodosum Rt17-B1 like"/>
    <property type="match status" value="1"/>
</dbReference>
<evidence type="ECO:0000259" key="3">
    <source>
        <dbReference type="Pfam" id="PF13739"/>
    </source>
</evidence>
<dbReference type="AlphaFoldDB" id="A0A078KSP5"/>
<dbReference type="STRING" id="1034943.BN59_01718"/>
<keyword evidence="1" id="KW-0732">Signal</keyword>
<dbReference type="Pfam" id="PF13739">
    <property type="entry name" value="PdaC"/>
    <property type="match status" value="1"/>
</dbReference>
<feature type="domain" description="DUF3298" evidence="2">
    <location>
        <begin position="131"/>
        <end position="206"/>
    </location>
</feature>
<feature type="signal peptide" evidence="1">
    <location>
        <begin position="1"/>
        <end position="20"/>
    </location>
</feature>
<evidence type="ECO:0008006" key="6">
    <source>
        <dbReference type="Google" id="ProtNLM"/>
    </source>
</evidence>
<accession>A0A078KSP5</accession>
<sequence length="224" mass="25052">MLRSILALIFLCCSLGQAWASKPATVVIKKETTELDLQIKYPQGFANKNIDETVQNFIQSMQKNNRPKAEKLSADVPGISSLRIDYKIKFQNPKALSLLFSLSAYTRGAAHPANSVQSLNFLNNQVVTLDQLFKPESNYLTELAKLSSAAIKAKQISDKDWIATGTKPTQENYKNWFFSKNGLAIVFDTYQVAAYVYGPQTVLIPKAKLSAWLRPEVSQTLWGN</sequence>
<evidence type="ECO:0000256" key="1">
    <source>
        <dbReference type="SAM" id="SignalP"/>
    </source>
</evidence>
<reference evidence="4 5" key="1">
    <citation type="submission" date="2014-06" db="EMBL/GenBank/DDBJ databases">
        <authorList>
            <person name="Urmite Genomes Urmite Genomes"/>
        </authorList>
    </citation>
    <scope>NUCLEOTIDE SEQUENCE [LARGE SCALE GENOMIC DNA]</scope>
</reference>
<dbReference type="Proteomes" id="UP000044071">
    <property type="component" value="Unassembled WGS sequence"/>
</dbReference>
<organism evidence="4 5">
    <name type="scientific">Legionella massiliensis</name>
    <dbReference type="NCBI Taxonomy" id="1034943"/>
    <lineage>
        <taxon>Bacteria</taxon>
        <taxon>Pseudomonadati</taxon>
        <taxon>Pseudomonadota</taxon>
        <taxon>Gammaproteobacteria</taxon>
        <taxon>Legionellales</taxon>
        <taxon>Legionellaceae</taxon>
        <taxon>Legionella</taxon>
    </lineage>
</organism>
<dbReference type="InterPro" id="IPR037126">
    <property type="entry name" value="PdaC/RsiV-like_sf"/>
</dbReference>
<evidence type="ECO:0000259" key="2">
    <source>
        <dbReference type="Pfam" id="PF11738"/>
    </source>
</evidence>
<dbReference type="InterPro" id="IPR021729">
    <property type="entry name" value="DUF3298"/>
</dbReference>
<protein>
    <recommendedName>
        <fullName evidence="6">Endo-1,4-beta-xylanase-like protein</fullName>
    </recommendedName>
</protein>
<feature type="domain" description="Deacetylase PdaC" evidence="3">
    <location>
        <begin position="28"/>
        <end position="112"/>
    </location>
</feature>
<dbReference type="eggNOG" id="COG0726">
    <property type="taxonomic scope" value="Bacteria"/>
</dbReference>
<name>A0A078KSP5_9GAMM</name>